<dbReference type="Pfam" id="PF05860">
    <property type="entry name" value="TPS"/>
    <property type="match status" value="1"/>
</dbReference>
<dbReference type="PANTHER" id="PTHR12338:SF8">
    <property type="entry name" value="HEME_HEMOPEXIN-BINDING PROTEIN"/>
    <property type="match status" value="1"/>
</dbReference>
<comment type="subcellular location">
    <subcellularLocation>
        <location evidence="1">Secreted</location>
    </subcellularLocation>
</comment>
<keyword evidence="3" id="KW-0732">Signal</keyword>
<dbReference type="Gene3D" id="2.160.20.10">
    <property type="entry name" value="Single-stranded right-handed beta-helix, Pectin lyase-like"/>
    <property type="match status" value="1"/>
</dbReference>
<name>A0A1M5TEE9_9BURK</name>
<dbReference type="STRING" id="658167.SAMN04488135_103353"/>
<evidence type="ECO:0000256" key="2">
    <source>
        <dbReference type="ARBA" id="ARBA00022525"/>
    </source>
</evidence>
<dbReference type="Proteomes" id="UP000184226">
    <property type="component" value="Unassembled WGS sequence"/>
</dbReference>
<evidence type="ECO:0000259" key="4">
    <source>
        <dbReference type="SMART" id="SM00912"/>
    </source>
</evidence>
<reference evidence="5 6" key="1">
    <citation type="submission" date="2016-11" db="EMBL/GenBank/DDBJ databases">
        <authorList>
            <person name="Jaros S."/>
            <person name="Januszkiewicz K."/>
            <person name="Wedrychowicz H."/>
        </authorList>
    </citation>
    <scope>NUCLEOTIDE SEQUENCE [LARGE SCALE GENOMIC DNA]</scope>
    <source>
        <strain evidence="5 6">CGMCC 1.10190</strain>
    </source>
</reference>
<evidence type="ECO:0000313" key="6">
    <source>
        <dbReference type="Proteomes" id="UP000184226"/>
    </source>
</evidence>
<dbReference type="RefSeq" id="WP_073102508.1">
    <property type="nucleotide sequence ID" value="NZ_FQXE01000003.1"/>
</dbReference>
<dbReference type="GO" id="GO:0005576">
    <property type="term" value="C:extracellular region"/>
    <property type="evidence" value="ECO:0007669"/>
    <property type="project" value="UniProtKB-SubCell"/>
</dbReference>
<dbReference type="NCBIfam" id="TIGR01901">
    <property type="entry name" value="adhes_NPXG"/>
    <property type="match status" value="1"/>
</dbReference>
<accession>A0A1M5TEE9</accession>
<protein>
    <submittedName>
        <fullName evidence="5">Filamentous hemagglutinin family N-terminal domain-containing protein</fullName>
    </submittedName>
</protein>
<dbReference type="SMART" id="SM00912">
    <property type="entry name" value="Haemagg_act"/>
    <property type="match status" value="1"/>
</dbReference>
<dbReference type="Pfam" id="PF12545">
    <property type="entry name" value="DUF3739"/>
    <property type="match status" value="1"/>
</dbReference>
<dbReference type="InterPro" id="IPR012334">
    <property type="entry name" value="Pectin_lyas_fold"/>
</dbReference>
<proteinExistence type="predicted"/>
<feature type="domain" description="Filamentous haemagglutinin FhaB/tRNA nuclease CdiA-like TPS" evidence="4">
    <location>
        <begin position="143"/>
        <end position="259"/>
    </location>
</feature>
<keyword evidence="6" id="KW-1185">Reference proteome</keyword>
<evidence type="ECO:0000256" key="3">
    <source>
        <dbReference type="ARBA" id="ARBA00022729"/>
    </source>
</evidence>
<keyword evidence="2" id="KW-0964">Secreted</keyword>
<evidence type="ECO:0000313" key="5">
    <source>
        <dbReference type="EMBL" id="SHH49147.1"/>
    </source>
</evidence>
<dbReference type="SUPFAM" id="SSF51126">
    <property type="entry name" value="Pectin lyase-like"/>
    <property type="match status" value="1"/>
</dbReference>
<evidence type="ECO:0000256" key="1">
    <source>
        <dbReference type="ARBA" id="ARBA00004613"/>
    </source>
</evidence>
<sequence>MSIPVARSSSSTMARRFSQRWELPRLTPLASAIAMLALAGSLAGTDVRAQARPFSSGWMAVKGAAQAQAAATGKLPNGMLAGVSSAAQQQQQARQKLNRSVINLGSAAAAIAAQQAAQAAARAAAAHDPSVPDGLTEGGLKIDATRPLTEAWINAKAPVQTQNAGRTTVAIEQSKDKAILSWETFNVGRNTTVDFKQQADWAVLNRVNDPQMRPSQIQGQIKGDGTVMIANANGVVFSGTSQVNVRNLVAAAANISDAQFNIGLFGANETTATFKVAAGQVLVEQGAQIATATSANSTTGGGYVLLAGKQVHNAGTITTPNGQTALAAGDSFVIKRGQGTEGNQQSTTRGNEITAQFTVGSTAGAVSNTGLITAATGDITLIGNRIEQAGVALASTSVNNRGTLHLHAGGENAEVILAEGAATAILLDESATALDSQRDSLLAPTLDRAGNIVSGDKYRRDQSLVEIKSAGTVDFKNGSITLATGGQVAVDAAERALLRDGSIIDVSGALGVKVAMESNTIKINVQGNEMRDAPVNRDSNPEGNNSHLSNSDVWVDVRELVFVPAGSGGYASDRWYTAGGLLEVGGYLGTTGHGAGEWMAQGGTVSFTGNDVITQAGSQINLSGGTLDVQDGFMRQSWLRGADKRLYELSRAPGDLLYTGLYQGYEDHSVRWDVTRAFYNPLIAPRQRFEQGYTVGRDAGRLIVSTRNAVLEGDIVGDTYQGARQTEAAQAGLEGYYQSQNAAARGGQLIVGTYTPYYVKDGGTLQYRLMPTDQAIEHIILSNTAEHIGAGLALDTVLPEDREGTLYLNTDQLNAFNLGGVMVAAAGSITVQNDLVAGHGGEITLYAPQVDINADLVSRGGRIQAGNVLNQVNGARYENVALAPATGASHLNVSEGARLDASGLWVNGVDRPHDMEGIAYRHGGSVSLRGTGDVNVIEGSVIDVSSGAALMRDRSLQAGRGGDVTLAANVLSDKSLPGGSLALAGAVNGYGMSGAGTLSVTSGGRIVLGGVDIAAAETLVLDPALFQQGFAQYEINGHGGVEVADGAHIVVQRPVYRYEGDASQAQALGAAPSEVLSLWMPPLYQTDLLRGVLTQRQGATLALASNRNGVGQTIRVGLGARVEVDPGQAISLIGGGQITIEGRLQAPGGRIFINDTRLDAQAFNSEAGAQSVWIGEQAVLDVSGRSVVARDRNGLRYGQVLAGGQIDIGGTLDWETGEYRTDRSMDRHIIIRPGALLDASGTQAVLDLPGRGATTVASDGGGIVLVSASSLYLDGALRAAAGGEGAAGGTLGLSLNGSAYYTRNTVDAAVLAPRILTLAQTQGDSLLAADLQPGVLDGGPVYGTARLGVDRIEAGGFGNLAIDATVRIEGDLDLGLSQSLRFSGPIGLHDDAPEGRSVRLRAPHLRLDQAVYEPLSGGDFYDRPTPSQLDWMKRDHRIAVQADLLDVRGLWDFRNFDDVSLSSRGDVRLLNSIDTSTGGTQLLAPHHMTVTAAQIYPVTGAQARIAAGYYYAAQDALHNPDARLVLRSPDGQLPPVPYSAFGYLRVHAPSIEQGTVLRAPLGFIEIGATELYDSTSSIQFLAGSLTSVSGAGLVMPYGGTADGINYLYDGANIEPTPAGGNHNNPRYRRMLAINGDSIEIESGAVLDLNGGGDLRGAGFVSGRGGSVDILKHALGDSNPAAMFSQAGNGVYAIVPSFSGAYAPIVAESGAGAPAFGQQVTIDRSLPGLPAGTYTLLPSTYALLPGAFRVEIAAVSDAQSGAPVRTRAGAWASTGYLGTANTGQRNALANRLLVMPADVLRRHAQYNETSYAEFLLADAARRGIPRAMLPVDASQLNIDLRPGAGMGDAPALRVQGEARFQAAAGSQGFGGTLSVSGPVGGLEVLAPGQAPISGADAAAVSADALTGLRPSRLVLGAVQGGEYGSGAQYVSGSSVLVRSGAMLAAPEILLAGGSDGSIIVEQGATLSTLGMGPASIDARNGYYLNTQSSGVLAVSNGLLTLVPPTFDNATRIDLGACLASCEGVTRVVSEGTIGVATNGVFSLGDAVEYGTRNLALSVSSLNLGSAQALADAQAAGHLPPGMVLRQEVLDNLLRGNTALGTPALESLILTAGESVNIFGEVLLDTRGASGAPSLQRLVLGAPAIYGYGSAGDAATIIANEFVWAGSLAADRASIVPGYATPAAPGGALVDHLGDGSLAITAEVIRFDAAPYATASSLVPAERLVLGFSSLTLDANRMVTAGGKGSLAVHHQLDGQQADGSWRYRGGDLTVRTPMLTGEAGASLDVRAGGALTVQGTGTGVEPGATGALGATLSLAARRLALDSAVVLPSGRLALEAQDDIVLGDAARIDLSGREVEMLDVKRYSLGGDLVMQSFEGNITQSAGSVIDLSARNNRGGRLQAIALGEGAGRLDLAGTILGGASDIYNAGGTLVPYDSAEVTLRAQTLADFAGLNTRLTEGGVFGARRFQLKQGDLAVGDEVRARHVEIVVDGGNLTVNGRIDASGLQAGSIRLAAQGDLLVQGMLDAHATGLRVDSYRQIVESANRAIVDLTSRAGTLTLGPGAAVDVRVGTELTGFDGRAMGTLDLNARRLGGGSQRGALAGSGDGANDVAVTVVGNPLIRGAKAIAVNAFRSYDDAPLAAQPDVTGKTPQLINQDYLNGIDGESTAFMNAALGNAGLRNRLAGLGDYRLRPGVEIVSATPDGDLTVDGDLDLSAYRYGPGANRSDPALRGFGEPGVLVLRAGGNLNIHGSINDGFAPPPDTPDEDGWWLIEGRYGATIGQTPFGGDLVVPNDGVTLEAGTAFMPGVTLNYDLPANAATLPAGTLLPVAVTLSGELSLPSGLVLTGEVTTAAGSVLPAGTVLKDTLALTAGARLGAGFRLRDAAAVQAFTWPKGVKLPAELVASGPIVLARGSVIPAQTRVELLGDAPVRLRAAGDGRNWALAPMLGEGATSWSLTAVAGADLGSADVQARNVLGTGDIVLADTHYGKLGTTTTRFEGGGGGGPLVLTPEGALGTIGDPALAGMTQEEIDQWLLDNWGAGWDLFFPGLTMEGLCGWGPGYCVALPGEMLLTPDGALNMFGDPSLAGMGQEEINVWLVDNWGLDWEGLWGPGVTLDDVCSPGWCVAGGSTPPTEITEYHYALGTPLFSVLRTGTGDLSLLAGRDVGMMSVYGVYTAGTPTSLGADDAQYNLARGTIKEGGVLGKVQGGGDYDAALAAYQAWYPDHGGNLTVSAGRDVYGDVWGDNAQNGYSYPSTDREWSRHASSAVGNWLWRQGNHSTPGVEDIAASWWINFGTYVNNSSRASGQPRVVGFTGFGTLGGGNLSISAERHAGVRDARGDAVRATDDVSPRTQGLVAAVGSTGRVVDGELVLTGGGDLDLRVGGALNPTLRATQQSNGTGGQGGAHRLAGGSIDHLDLNGVLTNLRGNLTLSAGQVGGIALTYGDGAGLRAIDPFAVGGGLAMGGPVLMLGDATAWLDTRGDLVLGGASDPGRTRQLNSNPYRLVGAAEPETGGGESWFSLWAPDTAINLFSAGGNLTPITAHNSLNQGTNVWTEHQQYFVYPSILRAVAAQGDIILPAVPTGGSTMQALLLAPSRSGELEMLAGGSILAQRAPAVSLSGADTPVASPLRPAFTLGTLFGGNFPITNVSREAVMTASGGAQSLFAFGPNTPLETALHAGDDTPARFYAVQGDIVGLQTGGITSTRANGNYIPAIDRWVEAAVPVSVRAGQDILGFTGVALHNNSHDVSLIQATRDIVHADFTVAGPGTVVLQAGRQIRQEDQASVRSIGGLLRGDTRPGASIAVLAGVGAAGPDYSGFLARYLPAANRIEDGLGLDVQPDRVVQTYEGELTLSEWLHAEFGYTGPEEGAAQELLRQQALRDADPTQPRRNLKQDYLQESELHLVNWLRAHQGYEGDEATAHEALAALAPAQRDIYARQLYFAELRKGGREYNDADGPRFGSYLRGRRAIAALFPEQDADGAAIHYEGDFTMYGASGLRTDFGGGIQVLTPGGQQVHGIEGAAPPSMAGVVTQGQGDIQMYSLGSILLGQSRIMTTFGGHIQAWSAQGDINAGRGSKTTVVYTPPRRVYDQWGNVTLSPVAPSTGAGIATLNPIAEVEPGDVDLVAPLGTIDAGEAGIRVSGNVNIAALHVVNAANIQVQGESTGIPVMAAVNVGALTSASAASASAASAAQDTVSRARNEARQNQPSIFSVQILGFGGESVSGGGAAGATGSGSGINAQEVGYRPNHMVQIVGRGDLSAGQMSVLSADERQHLGL</sequence>
<gene>
    <name evidence="5" type="ORF">SAMN04488135_103353</name>
</gene>
<dbReference type="InterPro" id="IPR008638">
    <property type="entry name" value="FhaB/CdiA-like_TPS"/>
</dbReference>
<dbReference type="OrthoDB" id="8672993at2"/>
<organism evidence="5 6">
    <name type="scientific">Pollutimonas bauzanensis</name>
    <dbReference type="NCBI Taxonomy" id="658167"/>
    <lineage>
        <taxon>Bacteria</taxon>
        <taxon>Pseudomonadati</taxon>
        <taxon>Pseudomonadota</taxon>
        <taxon>Betaproteobacteria</taxon>
        <taxon>Burkholderiales</taxon>
        <taxon>Alcaligenaceae</taxon>
        <taxon>Pollutimonas</taxon>
    </lineage>
</organism>
<dbReference type="EMBL" id="FQXE01000003">
    <property type="protein sequence ID" value="SHH49147.1"/>
    <property type="molecule type" value="Genomic_DNA"/>
</dbReference>
<dbReference type="PANTHER" id="PTHR12338">
    <property type="entry name" value="AUTOTRANSPORTER"/>
    <property type="match status" value="1"/>
</dbReference>
<dbReference type="InterPro" id="IPR021026">
    <property type="entry name" value="Filamn_hemagglutn_DUF3739"/>
</dbReference>
<dbReference type="InterPro" id="IPR050909">
    <property type="entry name" value="Bact_Autotransporter_VF"/>
</dbReference>
<dbReference type="InterPro" id="IPR011050">
    <property type="entry name" value="Pectin_lyase_fold/virulence"/>
</dbReference>